<feature type="domain" description="C2H2-type" evidence="8">
    <location>
        <begin position="228"/>
        <end position="255"/>
    </location>
</feature>
<dbReference type="GO" id="GO:0005634">
    <property type="term" value="C:nucleus"/>
    <property type="evidence" value="ECO:0007669"/>
    <property type="project" value="UniProtKB-SubCell"/>
</dbReference>
<organism evidence="9 10">
    <name type="scientific">Heterotrigona itama</name>
    <dbReference type="NCBI Taxonomy" id="395501"/>
    <lineage>
        <taxon>Eukaryota</taxon>
        <taxon>Metazoa</taxon>
        <taxon>Ecdysozoa</taxon>
        <taxon>Arthropoda</taxon>
        <taxon>Hexapoda</taxon>
        <taxon>Insecta</taxon>
        <taxon>Pterygota</taxon>
        <taxon>Neoptera</taxon>
        <taxon>Endopterygota</taxon>
        <taxon>Hymenoptera</taxon>
        <taxon>Apocrita</taxon>
        <taxon>Aculeata</taxon>
        <taxon>Apoidea</taxon>
        <taxon>Anthophila</taxon>
        <taxon>Apidae</taxon>
        <taxon>Heterotrigona</taxon>
    </lineage>
</organism>
<feature type="non-terminal residue" evidence="9">
    <location>
        <position position="755"/>
    </location>
</feature>
<dbReference type="GO" id="GO:0003677">
    <property type="term" value="F:DNA binding"/>
    <property type="evidence" value="ECO:0007669"/>
    <property type="project" value="UniProtKB-KW"/>
</dbReference>
<dbReference type="Gene3D" id="3.30.160.60">
    <property type="entry name" value="Classic Zinc Finger"/>
    <property type="match status" value="5"/>
</dbReference>
<dbReference type="PANTHER" id="PTHR24394:SF44">
    <property type="entry name" value="ZINC FINGER PROTEIN 271-LIKE"/>
    <property type="match status" value="1"/>
</dbReference>
<comment type="subcellular location">
    <subcellularLocation>
        <location evidence="1">Nucleus</location>
    </subcellularLocation>
</comment>
<sequence length="755" mass="88535">YPVISVFKHTCTTCGKTYKHKHHLKRHHDFECGIDPKFKCAFCSHRTRYKDSLIKHILARHRLFLDQNPRYRLQQVNALADVEDTQNYSSSNWTVLTLPTMSTIPSNPVTCTRHLRSMTLKGGQDKMRRYGPRKYLCTDCNRCFALMASLKRHRSFECNLLPTVMGKAEQDRRRKKKHTCPNCNRSYQLCTSLWRHRNYECGVEPKFSCPICKTKFSQKTNLNRHMPFECPRCGRTYKMKKNLSTHIKFECGGRRNFMCHVCPAKTANYRMGIEERMLQKYGSVHLSPMRQIVSNEAQSGETLAIRVRWPEAFCVRHINRECGGKRQFPCFYCGYSFTQKTSLQRHVIAIHKIDVCYLFVSTCPREMNNEQRGILGLVKKKKKENIDERWLVRLLSKFSRMLSSLYCSTILSRCNTKEIEIFLSQLYFLALIDDNSYRRRLSCISFQCTKSKPDDQMYLKCLPLIDVQNNADPFSPGVSPGYQNLLFEEIGYRSSQQWIPETDKPFMCSNCGKGYTHVFTLNRHRRTVCGKNRNTTGKWKCARCKRSYATKGNLDRHIQYACGVKRKFRCFVCQRMFTQRCSLIRHLKNFHNDSFDNTSNTVSQEYQPVNMCHAEVKKSEDTGRYIEYTLDLHVVSLDKTFCQIILSDSDRLLSVIFSCLGIIDKKSTKENHEAFLQKMISPIVSFLFFRLCCTKRILFLKNLLTFNYVKKHLSNLEVTCSFCNDFSIRYSVYMQTSFVKIVDQIAHTYTLFIII</sequence>
<evidence type="ECO:0000256" key="4">
    <source>
        <dbReference type="ARBA" id="ARBA00022771"/>
    </source>
</evidence>
<keyword evidence="5" id="KW-0862">Zinc</keyword>
<comment type="caution">
    <text evidence="9">The sequence shown here is derived from an EMBL/GenBank/DDBJ whole genome shotgun (WGS) entry which is preliminary data.</text>
</comment>
<evidence type="ECO:0000313" key="10">
    <source>
        <dbReference type="Proteomes" id="UP000752696"/>
    </source>
</evidence>
<reference evidence="9" key="1">
    <citation type="submission" date="2020-07" db="EMBL/GenBank/DDBJ databases">
        <authorList>
            <person name="Nazaruddin N."/>
        </authorList>
    </citation>
    <scope>NUCLEOTIDE SEQUENCE</scope>
</reference>
<dbReference type="Proteomes" id="UP000752696">
    <property type="component" value="Unassembled WGS sequence"/>
</dbReference>
<evidence type="ECO:0000256" key="7">
    <source>
        <dbReference type="PROSITE-ProRule" id="PRU00042"/>
    </source>
</evidence>
<dbReference type="Pfam" id="PF00096">
    <property type="entry name" value="zf-C2H2"/>
    <property type="match status" value="3"/>
</dbReference>
<gene>
    <name evidence="9" type="ORF">MHI_LOCUS561946</name>
</gene>
<dbReference type="PANTHER" id="PTHR24394">
    <property type="entry name" value="ZINC FINGER PROTEIN"/>
    <property type="match status" value="1"/>
</dbReference>
<protein>
    <recommendedName>
        <fullName evidence="8">C2H2-type domain-containing protein</fullName>
    </recommendedName>
</protein>
<dbReference type="InterPro" id="IPR013087">
    <property type="entry name" value="Znf_C2H2_type"/>
</dbReference>
<evidence type="ECO:0000259" key="8">
    <source>
        <dbReference type="PROSITE" id="PS50157"/>
    </source>
</evidence>
<accession>A0A6V7H7G9</accession>
<name>A0A6V7H7G9_9HYME</name>
<keyword evidence="4 7" id="KW-0863">Zinc-finger</keyword>
<evidence type="ECO:0000256" key="6">
    <source>
        <dbReference type="ARBA" id="ARBA00023242"/>
    </source>
</evidence>
<keyword evidence="3" id="KW-0677">Repeat</keyword>
<evidence type="ECO:0000256" key="5">
    <source>
        <dbReference type="ARBA" id="ARBA00022833"/>
    </source>
</evidence>
<feature type="domain" description="C2H2-type" evidence="8">
    <location>
        <begin position="328"/>
        <end position="351"/>
    </location>
</feature>
<evidence type="ECO:0000256" key="2">
    <source>
        <dbReference type="ARBA" id="ARBA00022723"/>
    </source>
</evidence>
<feature type="domain" description="C2H2-type" evidence="8">
    <location>
        <begin position="506"/>
        <end position="533"/>
    </location>
</feature>
<dbReference type="GO" id="GO:0000981">
    <property type="term" value="F:DNA-binding transcription factor activity, RNA polymerase II-specific"/>
    <property type="evidence" value="ECO:0007669"/>
    <property type="project" value="TreeGrafter"/>
</dbReference>
<feature type="non-terminal residue" evidence="9">
    <location>
        <position position="1"/>
    </location>
</feature>
<feature type="domain" description="C2H2-type" evidence="8">
    <location>
        <begin position="135"/>
        <end position="162"/>
    </location>
</feature>
<evidence type="ECO:0000313" key="9">
    <source>
        <dbReference type="EMBL" id="CAD1475433.1"/>
    </source>
</evidence>
<keyword evidence="10" id="KW-1185">Reference proteome</keyword>
<evidence type="ECO:0000256" key="3">
    <source>
        <dbReference type="ARBA" id="ARBA00022737"/>
    </source>
</evidence>
<feature type="domain" description="C2H2-type" evidence="8">
    <location>
        <begin position="178"/>
        <end position="205"/>
    </location>
</feature>
<dbReference type="InterPro" id="IPR036236">
    <property type="entry name" value="Znf_C2H2_sf"/>
</dbReference>
<dbReference type="SMART" id="SM00355">
    <property type="entry name" value="ZnF_C2H2"/>
    <property type="match status" value="10"/>
</dbReference>
<dbReference type="OrthoDB" id="3437960at2759"/>
<keyword evidence="2" id="KW-0479">Metal-binding</keyword>
<dbReference type="AlphaFoldDB" id="A0A6V7H7G9"/>
<feature type="domain" description="C2H2-type" evidence="8">
    <location>
        <begin position="9"/>
        <end position="36"/>
    </location>
</feature>
<dbReference type="PROSITE" id="PS00028">
    <property type="entry name" value="ZINC_FINGER_C2H2_1"/>
    <property type="match status" value="2"/>
</dbReference>
<feature type="domain" description="C2H2-type" evidence="8">
    <location>
        <begin position="207"/>
        <end position="226"/>
    </location>
</feature>
<dbReference type="PROSITE" id="PS50157">
    <property type="entry name" value="ZINC_FINGER_C2H2_2"/>
    <property type="match status" value="9"/>
</dbReference>
<keyword evidence="6" id="KW-0539">Nucleus</keyword>
<dbReference type="SUPFAM" id="SSF57667">
    <property type="entry name" value="beta-beta-alpha zinc fingers"/>
    <property type="match status" value="4"/>
</dbReference>
<proteinExistence type="predicted"/>
<feature type="domain" description="C2H2-type" evidence="8">
    <location>
        <begin position="539"/>
        <end position="566"/>
    </location>
</feature>
<dbReference type="EMBL" id="CAJDYZ010008504">
    <property type="protein sequence ID" value="CAD1475433.1"/>
    <property type="molecule type" value="Genomic_DNA"/>
</dbReference>
<dbReference type="GO" id="GO:0008270">
    <property type="term" value="F:zinc ion binding"/>
    <property type="evidence" value="ECO:0007669"/>
    <property type="project" value="UniProtKB-KW"/>
</dbReference>
<feature type="domain" description="C2H2-type" evidence="8">
    <location>
        <begin position="568"/>
        <end position="596"/>
    </location>
</feature>
<dbReference type="FunFam" id="3.30.160.60:FF:000446">
    <property type="entry name" value="Zinc finger protein"/>
    <property type="match status" value="1"/>
</dbReference>
<evidence type="ECO:0000256" key="1">
    <source>
        <dbReference type="ARBA" id="ARBA00004123"/>
    </source>
</evidence>